<protein>
    <submittedName>
        <fullName evidence="10">Two-component transcriptional response regulator, LuxR family</fullName>
    </submittedName>
</protein>
<proteinExistence type="predicted"/>
<dbReference type="GO" id="GO:0032993">
    <property type="term" value="C:protein-DNA complex"/>
    <property type="evidence" value="ECO:0007669"/>
    <property type="project" value="TreeGrafter"/>
</dbReference>
<dbReference type="InterPro" id="IPR016032">
    <property type="entry name" value="Sig_transdc_resp-reg_C-effctor"/>
</dbReference>
<dbReference type="PANTHER" id="PTHR48111:SF4">
    <property type="entry name" value="DNA-BINDING DUAL TRANSCRIPTIONAL REGULATOR OMPR"/>
    <property type="match status" value="1"/>
</dbReference>
<keyword evidence="4" id="KW-0902">Two-component regulatory system</keyword>
<dbReference type="Pfam" id="PF00486">
    <property type="entry name" value="Trans_reg_C"/>
    <property type="match status" value="1"/>
</dbReference>
<dbReference type="InterPro" id="IPR011006">
    <property type="entry name" value="CheY-like_superfamily"/>
</dbReference>
<keyword evidence="5" id="KW-0805">Transcription regulation</keyword>
<dbReference type="InterPro" id="IPR001789">
    <property type="entry name" value="Sig_transdc_resp-reg_receiver"/>
</dbReference>
<evidence type="ECO:0000256" key="3">
    <source>
        <dbReference type="ARBA" id="ARBA00022553"/>
    </source>
</evidence>
<keyword evidence="2" id="KW-0963">Cytoplasm</keyword>
<evidence type="ECO:0000256" key="6">
    <source>
        <dbReference type="ARBA" id="ARBA00023125"/>
    </source>
</evidence>
<dbReference type="PROSITE" id="PS51755">
    <property type="entry name" value="OMPR_PHOB"/>
    <property type="match status" value="1"/>
</dbReference>
<dbReference type="SMART" id="SM00862">
    <property type="entry name" value="Trans_reg_C"/>
    <property type="match status" value="1"/>
</dbReference>
<dbReference type="Pfam" id="PF00072">
    <property type="entry name" value="Response_reg"/>
    <property type="match status" value="1"/>
</dbReference>
<evidence type="ECO:0000259" key="8">
    <source>
        <dbReference type="PROSITE" id="PS50110"/>
    </source>
</evidence>
<feature type="domain" description="Response regulatory" evidence="8">
    <location>
        <begin position="9"/>
        <end position="122"/>
    </location>
</feature>
<sequence length="244" mass="27299">MNTQQHKDHILIVDDDAEIRQLLKIYLEKHGLRASTAESGIGMWSVLKQSSIDLIVLDLMMPGEDGLSLCRELRIDSYTPIIMLTALGEETDRIVGLEMGADDYLAKPFNPRELLARINSVLRRARRLPDSAAQSEPKGKLHFAGLILDTVARQLISAEGAVVPLSGGEYRLLRVFLDRPNRVLSRDQLLELVSGKEAVPYDRSIDVQVGRLRKRLGDDSREPRLIKTVRSAGYVFTADVEEQG</sequence>
<dbReference type="FunFam" id="3.40.50.2300:FF:000001">
    <property type="entry name" value="DNA-binding response regulator PhoB"/>
    <property type="match status" value="1"/>
</dbReference>
<dbReference type="SMART" id="SM00448">
    <property type="entry name" value="REC"/>
    <property type="match status" value="1"/>
</dbReference>
<evidence type="ECO:0000256" key="1">
    <source>
        <dbReference type="ARBA" id="ARBA00004496"/>
    </source>
</evidence>
<dbReference type="Gene3D" id="1.10.10.10">
    <property type="entry name" value="Winged helix-like DNA-binding domain superfamily/Winged helix DNA-binding domain"/>
    <property type="match status" value="1"/>
</dbReference>
<evidence type="ECO:0000256" key="7">
    <source>
        <dbReference type="ARBA" id="ARBA00023163"/>
    </source>
</evidence>
<keyword evidence="3" id="KW-0597">Phosphoprotein</keyword>
<keyword evidence="6" id="KW-0238">DNA-binding</keyword>
<dbReference type="FunFam" id="1.10.10.10:FF:000099">
    <property type="entry name" value="Two-component system response regulator TorR"/>
    <property type="match status" value="1"/>
</dbReference>
<dbReference type="GO" id="GO:0005829">
    <property type="term" value="C:cytosol"/>
    <property type="evidence" value="ECO:0007669"/>
    <property type="project" value="TreeGrafter"/>
</dbReference>
<dbReference type="Gene3D" id="3.40.50.2300">
    <property type="match status" value="1"/>
</dbReference>
<comment type="subcellular location">
    <subcellularLocation>
        <location evidence="1">Cytoplasm</location>
    </subcellularLocation>
</comment>
<dbReference type="GO" id="GO:0000156">
    <property type="term" value="F:phosphorelay response regulator activity"/>
    <property type="evidence" value="ECO:0007669"/>
    <property type="project" value="TreeGrafter"/>
</dbReference>
<dbReference type="Gene3D" id="6.10.250.690">
    <property type="match status" value="1"/>
</dbReference>
<keyword evidence="7" id="KW-0804">Transcription</keyword>
<dbReference type="InterPro" id="IPR001867">
    <property type="entry name" value="OmpR/PhoB-type_DNA-bd"/>
</dbReference>
<dbReference type="GO" id="GO:0000976">
    <property type="term" value="F:transcription cis-regulatory region binding"/>
    <property type="evidence" value="ECO:0007669"/>
    <property type="project" value="TreeGrafter"/>
</dbReference>
<gene>
    <name evidence="10" type="ORF">MNBD_GAMMA23-2532</name>
</gene>
<evidence type="ECO:0000256" key="4">
    <source>
        <dbReference type="ARBA" id="ARBA00023012"/>
    </source>
</evidence>
<evidence type="ECO:0000256" key="5">
    <source>
        <dbReference type="ARBA" id="ARBA00023015"/>
    </source>
</evidence>
<evidence type="ECO:0000259" key="9">
    <source>
        <dbReference type="PROSITE" id="PS51755"/>
    </source>
</evidence>
<evidence type="ECO:0000256" key="2">
    <source>
        <dbReference type="ARBA" id="ARBA00022490"/>
    </source>
</evidence>
<dbReference type="PROSITE" id="PS50110">
    <property type="entry name" value="RESPONSE_REGULATORY"/>
    <property type="match status" value="1"/>
</dbReference>
<dbReference type="InterPro" id="IPR039420">
    <property type="entry name" value="WalR-like"/>
</dbReference>
<dbReference type="InterPro" id="IPR036388">
    <property type="entry name" value="WH-like_DNA-bd_sf"/>
</dbReference>
<dbReference type="AlphaFoldDB" id="A0A3B1AGD4"/>
<feature type="domain" description="OmpR/PhoB-type" evidence="9">
    <location>
        <begin position="138"/>
        <end position="238"/>
    </location>
</feature>
<dbReference type="GO" id="GO:0006355">
    <property type="term" value="P:regulation of DNA-templated transcription"/>
    <property type="evidence" value="ECO:0007669"/>
    <property type="project" value="InterPro"/>
</dbReference>
<dbReference type="SUPFAM" id="SSF52172">
    <property type="entry name" value="CheY-like"/>
    <property type="match status" value="1"/>
</dbReference>
<organism evidence="10">
    <name type="scientific">hydrothermal vent metagenome</name>
    <dbReference type="NCBI Taxonomy" id="652676"/>
    <lineage>
        <taxon>unclassified sequences</taxon>
        <taxon>metagenomes</taxon>
        <taxon>ecological metagenomes</taxon>
    </lineage>
</organism>
<dbReference type="CDD" id="cd00383">
    <property type="entry name" value="trans_reg_C"/>
    <property type="match status" value="1"/>
</dbReference>
<evidence type="ECO:0000313" key="10">
    <source>
        <dbReference type="EMBL" id="VAW91696.1"/>
    </source>
</evidence>
<name>A0A3B1AGD4_9ZZZZ</name>
<dbReference type="SUPFAM" id="SSF46894">
    <property type="entry name" value="C-terminal effector domain of the bipartite response regulators"/>
    <property type="match status" value="1"/>
</dbReference>
<dbReference type="PANTHER" id="PTHR48111">
    <property type="entry name" value="REGULATOR OF RPOS"/>
    <property type="match status" value="1"/>
</dbReference>
<accession>A0A3B1AGD4</accession>
<reference evidence="10" key="1">
    <citation type="submission" date="2018-06" db="EMBL/GenBank/DDBJ databases">
        <authorList>
            <person name="Zhirakovskaya E."/>
        </authorList>
    </citation>
    <scope>NUCLEOTIDE SEQUENCE</scope>
</reference>
<dbReference type="EMBL" id="UOFT01000013">
    <property type="protein sequence ID" value="VAW91696.1"/>
    <property type="molecule type" value="Genomic_DNA"/>
</dbReference>